<dbReference type="PROSITE" id="PS00211">
    <property type="entry name" value="ABC_TRANSPORTER_1"/>
    <property type="match status" value="1"/>
</dbReference>
<keyword evidence="2" id="KW-0813">Transport</keyword>
<accession>A0A194AJ80</accession>
<evidence type="ECO:0000313" key="8">
    <source>
        <dbReference type="Proteomes" id="UP000095200"/>
    </source>
</evidence>
<evidence type="ECO:0000259" key="6">
    <source>
        <dbReference type="PROSITE" id="PS50893"/>
    </source>
</evidence>
<dbReference type="PANTHER" id="PTHR43820">
    <property type="entry name" value="HIGH-AFFINITY BRANCHED-CHAIN AMINO ACID TRANSPORT ATP-BINDING PROTEIN LIVF"/>
    <property type="match status" value="1"/>
</dbReference>
<gene>
    <name evidence="7" type="ORF">DPF_2018</name>
</gene>
<evidence type="ECO:0000256" key="1">
    <source>
        <dbReference type="ARBA" id="ARBA00005417"/>
    </source>
</evidence>
<dbReference type="InterPro" id="IPR052156">
    <property type="entry name" value="BCAA_Transport_ATP-bd_LivF"/>
</dbReference>
<keyword evidence="4 7" id="KW-0067">ATP-binding</keyword>
<evidence type="ECO:0000256" key="5">
    <source>
        <dbReference type="ARBA" id="ARBA00022970"/>
    </source>
</evidence>
<dbReference type="Gene3D" id="3.40.50.300">
    <property type="entry name" value="P-loop containing nucleotide triphosphate hydrolases"/>
    <property type="match status" value="1"/>
</dbReference>
<dbReference type="InterPro" id="IPR003439">
    <property type="entry name" value="ABC_transporter-like_ATP-bd"/>
</dbReference>
<comment type="caution">
    <text evidence="7">The sequence shown here is derived from an EMBL/GenBank/DDBJ whole genome shotgun (WGS) entry which is preliminary data.</text>
</comment>
<dbReference type="GO" id="GO:0015658">
    <property type="term" value="F:branched-chain amino acid transmembrane transporter activity"/>
    <property type="evidence" value="ECO:0007669"/>
    <property type="project" value="TreeGrafter"/>
</dbReference>
<dbReference type="InterPro" id="IPR003593">
    <property type="entry name" value="AAA+_ATPase"/>
</dbReference>
<organism evidence="7 8">
    <name type="scientific">Desulfoplanes formicivorans</name>
    <dbReference type="NCBI Taxonomy" id="1592317"/>
    <lineage>
        <taxon>Bacteria</taxon>
        <taxon>Pseudomonadati</taxon>
        <taxon>Thermodesulfobacteriota</taxon>
        <taxon>Desulfovibrionia</taxon>
        <taxon>Desulfovibrionales</taxon>
        <taxon>Desulfoplanaceae</taxon>
        <taxon>Desulfoplanes</taxon>
    </lineage>
</organism>
<evidence type="ECO:0000256" key="3">
    <source>
        <dbReference type="ARBA" id="ARBA00022741"/>
    </source>
</evidence>
<dbReference type="CDD" id="cd03224">
    <property type="entry name" value="ABC_TM1139_LivF_branched"/>
    <property type="match status" value="1"/>
</dbReference>
<feature type="domain" description="ABC transporter" evidence="6">
    <location>
        <begin position="2"/>
        <end position="229"/>
    </location>
</feature>
<sequence length="229" mass="25587">MISVKNIHSYYGKSHIIQGLSFDVAPGECFTFLGRNGAGKTTTLRSIMGLVTPKQGSITFGDTDITRMKPYQIARLGIGYVPEERQIFSALSVEENMLIAGRDDAAWSLERIYELFPRLAERRNNMGNELSGGEQQMLAIARALRLDPQLLILDEPTEGLAPLIIDMLLNTIQLIKKEHVTIILVEQNVNATLVVTDQYCILQQGVSVFKGSCNEFCHRPELKEQYLGV</sequence>
<dbReference type="GO" id="GO:0005524">
    <property type="term" value="F:ATP binding"/>
    <property type="evidence" value="ECO:0007669"/>
    <property type="project" value="UniProtKB-KW"/>
</dbReference>
<keyword evidence="5" id="KW-0029">Amino-acid transport</keyword>
<evidence type="ECO:0000313" key="7">
    <source>
        <dbReference type="EMBL" id="GAU09295.1"/>
    </source>
</evidence>
<dbReference type="SMART" id="SM00382">
    <property type="entry name" value="AAA"/>
    <property type="match status" value="1"/>
</dbReference>
<comment type="similarity">
    <text evidence="1">Belongs to the ABC transporter superfamily.</text>
</comment>
<protein>
    <submittedName>
        <fullName evidence="7">ABC transporter ATP-binding protein</fullName>
    </submittedName>
</protein>
<dbReference type="GO" id="GO:0015807">
    <property type="term" value="P:L-amino acid transport"/>
    <property type="evidence" value="ECO:0007669"/>
    <property type="project" value="TreeGrafter"/>
</dbReference>
<dbReference type="EMBL" id="BDFE01000017">
    <property type="protein sequence ID" value="GAU09295.1"/>
    <property type="molecule type" value="Genomic_DNA"/>
</dbReference>
<dbReference type="OrthoDB" id="9809450at2"/>
<dbReference type="InterPro" id="IPR017871">
    <property type="entry name" value="ABC_transporter-like_CS"/>
</dbReference>
<dbReference type="Pfam" id="PF00005">
    <property type="entry name" value="ABC_tran"/>
    <property type="match status" value="1"/>
</dbReference>
<dbReference type="AlphaFoldDB" id="A0A194AJ80"/>
<dbReference type="InterPro" id="IPR027417">
    <property type="entry name" value="P-loop_NTPase"/>
</dbReference>
<name>A0A194AJ80_9BACT</name>
<dbReference type="GO" id="GO:0016887">
    <property type="term" value="F:ATP hydrolysis activity"/>
    <property type="evidence" value="ECO:0007669"/>
    <property type="project" value="InterPro"/>
</dbReference>
<dbReference type="PANTHER" id="PTHR43820:SF2">
    <property type="entry name" value="ABC TRANSPORTER ATP-BINDING PROTEIN"/>
    <property type="match status" value="1"/>
</dbReference>
<evidence type="ECO:0000256" key="4">
    <source>
        <dbReference type="ARBA" id="ARBA00022840"/>
    </source>
</evidence>
<dbReference type="SUPFAM" id="SSF52540">
    <property type="entry name" value="P-loop containing nucleoside triphosphate hydrolases"/>
    <property type="match status" value="1"/>
</dbReference>
<keyword evidence="3" id="KW-0547">Nucleotide-binding</keyword>
<dbReference type="STRING" id="1592317.DPF_2018"/>
<proteinExistence type="inferred from homology"/>
<reference evidence="8" key="1">
    <citation type="submission" date="2016-06" db="EMBL/GenBank/DDBJ databases">
        <title>Draft genome sequence of Desulfoplanes formicivorans strain Pf12B.</title>
        <authorList>
            <person name="Watanabe M."/>
            <person name="Kojima H."/>
            <person name="Fukui M."/>
        </authorList>
    </citation>
    <scope>NUCLEOTIDE SEQUENCE [LARGE SCALE GENOMIC DNA]</scope>
    <source>
        <strain evidence="8">Pf12B</strain>
    </source>
</reference>
<evidence type="ECO:0000256" key="2">
    <source>
        <dbReference type="ARBA" id="ARBA00022448"/>
    </source>
</evidence>
<keyword evidence="8" id="KW-1185">Reference proteome</keyword>
<dbReference type="Proteomes" id="UP000095200">
    <property type="component" value="Unassembled WGS sequence"/>
</dbReference>
<dbReference type="PROSITE" id="PS50893">
    <property type="entry name" value="ABC_TRANSPORTER_2"/>
    <property type="match status" value="1"/>
</dbReference>